<reference evidence="2" key="1">
    <citation type="submission" date="2010-08" db="EMBL/GenBank/DDBJ databases">
        <authorList>
            <consortium name="Caenorhabditis japonica Sequencing Consortium"/>
            <person name="Wilson R.K."/>
        </authorList>
    </citation>
    <scope>NUCLEOTIDE SEQUENCE [LARGE SCALE GENOMIC DNA]</scope>
    <source>
        <strain evidence="2">DF5081</strain>
    </source>
</reference>
<protein>
    <submittedName>
        <fullName evidence="1">Uncharacterized protein</fullName>
    </submittedName>
</protein>
<evidence type="ECO:0000313" key="1">
    <source>
        <dbReference type="EnsemblMetazoa" id="CJA19352b.1"/>
    </source>
</evidence>
<proteinExistence type="predicted"/>
<sequence>MEYENCTNDWNVCFQEIRVVPVTLDGKYAFLYASGCAENSSLTAAELSEAQFMEMCTKQGLARCRHQYSHGHYKGTFCCEQNDVDVLKSWLFGIFFGDSEEMMYELEATVQYVEKENTGKRRVCFLKLNKASLPFFRISRVQIHLLQALFRSWP</sequence>
<accession>A0A8R1E577</accession>
<keyword evidence="2" id="KW-1185">Reference proteome</keyword>
<name>A0A8R1E577_CAEJA</name>
<dbReference type="AlphaFoldDB" id="A0A8R1E577"/>
<dbReference type="EnsemblMetazoa" id="CJA19352b.1">
    <property type="protein sequence ID" value="CJA19352b.1"/>
    <property type="gene ID" value="WBGene00138556"/>
</dbReference>
<evidence type="ECO:0000313" key="2">
    <source>
        <dbReference type="Proteomes" id="UP000005237"/>
    </source>
</evidence>
<reference evidence="1" key="2">
    <citation type="submission" date="2022-06" db="UniProtKB">
        <authorList>
            <consortium name="EnsemblMetazoa"/>
        </authorList>
    </citation>
    <scope>IDENTIFICATION</scope>
    <source>
        <strain evidence="1">DF5081</strain>
    </source>
</reference>
<dbReference type="Proteomes" id="UP000005237">
    <property type="component" value="Unassembled WGS sequence"/>
</dbReference>
<organism evidence="1 2">
    <name type="scientific">Caenorhabditis japonica</name>
    <dbReference type="NCBI Taxonomy" id="281687"/>
    <lineage>
        <taxon>Eukaryota</taxon>
        <taxon>Metazoa</taxon>
        <taxon>Ecdysozoa</taxon>
        <taxon>Nematoda</taxon>
        <taxon>Chromadorea</taxon>
        <taxon>Rhabditida</taxon>
        <taxon>Rhabditina</taxon>
        <taxon>Rhabditomorpha</taxon>
        <taxon>Rhabditoidea</taxon>
        <taxon>Rhabditidae</taxon>
        <taxon>Peloderinae</taxon>
        <taxon>Caenorhabditis</taxon>
    </lineage>
</organism>